<keyword evidence="11" id="KW-1185">Reference proteome</keyword>
<dbReference type="Pfam" id="PF04083">
    <property type="entry name" value="Abhydro_lipase"/>
    <property type="match status" value="1"/>
</dbReference>
<evidence type="ECO:0000256" key="8">
    <source>
        <dbReference type="PIRSR" id="PIRSR000862-1"/>
    </source>
</evidence>
<evidence type="ECO:0000313" key="10">
    <source>
        <dbReference type="EMBL" id="KAK2585097.1"/>
    </source>
</evidence>
<protein>
    <recommendedName>
        <fullName evidence="7">Lipase</fullName>
    </recommendedName>
</protein>
<evidence type="ECO:0000256" key="6">
    <source>
        <dbReference type="ARBA" id="ARBA00023180"/>
    </source>
</evidence>
<comment type="similarity">
    <text evidence="1 7">Belongs to the AB hydrolase superfamily. Lipase family.</text>
</comment>
<evidence type="ECO:0000259" key="9">
    <source>
        <dbReference type="Pfam" id="PF04083"/>
    </source>
</evidence>
<dbReference type="PIRSF" id="PIRSF000862">
    <property type="entry name" value="Steryl_ester_lip"/>
    <property type="match status" value="1"/>
</dbReference>
<reference evidence="10" key="2">
    <citation type="journal article" date="2023" name="Commun. Biol.">
        <title>Intrasexual cuticular hydrocarbon dimorphism in a wasp sheds light on hydrocarbon biosynthesis genes in Hymenoptera.</title>
        <authorList>
            <person name="Moris V.C."/>
            <person name="Podsiadlowski L."/>
            <person name="Martin S."/>
            <person name="Oeyen J.P."/>
            <person name="Donath A."/>
            <person name="Petersen M."/>
            <person name="Wilbrandt J."/>
            <person name="Misof B."/>
            <person name="Liedtke D."/>
            <person name="Thamm M."/>
            <person name="Scheiner R."/>
            <person name="Schmitt T."/>
            <person name="Niehuis O."/>
        </authorList>
    </citation>
    <scope>NUCLEOTIDE SEQUENCE</scope>
    <source>
        <strain evidence="10">GBR_01_08_01A</strain>
    </source>
</reference>
<dbReference type="EMBL" id="JAIFRP010000022">
    <property type="protein sequence ID" value="KAK2585097.1"/>
    <property type="molecule type" value="Genomic_DNA"/>
</dbReference>
<dbReference type="AlphaFoldDB" id="A0AAD9RSD9"/>
<feature type="active site" description="Charge relay system" evidence="8">
    <location>
        <position position="380"/>
    </location>
</feature>
<evidence type="ECO:0000256" key="1">
    <source>
        <dbReference type="ARBA" id="ARBA00010701"/>
    </source>
</evidence>
<evidence type="ECO:0000256" key="7">
    <source>
        <dbReference type="PIRNR" id="PIRNR000862"/>
    </source>
</evidence>
<accession>A0AAD9RSD9</accession>
<dbReference type="InterPro" id="IPR006693">
    <property type="entry name" value="AB_hydrolase_lipase"/>
</dbReference>
<keyword evidence="4 7" id="KW-0442">Lipid degradation</keyword>
<comment type="caution">
    <text evidence="10">The sequence shown here is derived from an EMBL/GenBank/DDBJ whole genome shotgun (WGS) entry which is preliminary data.</text>
</comment>
<keyword evidence="3 7" id="KW-0378">Hydrolase</keyword>
<gene>
    <name evidence="10" type="ORF">KPH14_008609</name>
</gene>
<dbReference type="GO" id="GO:0016788">
    <property type="term" value="F:hydrolase activity, acting on ester bonds"/>
    <property type="evidence" value="ECO:0007669"/>
    <property type="project" value="InterPro"/>
</dbReference>
<dbReference type="GO" id="GO:0016042">
    <property type="term" value="P:lipid catabolic process"/>
    <property type="evidence" value="ECO:0007669"/>
    <property type="project" value="UniProtKB-KW"/>
</dbReference>
<feature type="active site" description="Charge relay system" evidence="8">
    <location>
        <position position="349"/>
    </location>
</feature>
<dbReference type="Gene3D" id="3.40.50.1820">
    <property type="entry name" value="alpha/beta hydrolase"/>
    <property type="match status" value="1"/>
</dbReference>
<dbReference type="InterPro" id="IPR025483">
    <property type="entry name" value="Lipase_euk"/>
</dbReference>
<evidence type="ECO:0000256" key="3">
    <source>
        <dbReference type="ARBA" id="ARBA00022801"/>
    </source>
</evidence>
<name>A0AAD9RSD9_9HYME</name>
<evidence type="ECO:0000256" key="5">
    <source>
        <dbReference type="ARBA" id="ARBA00023098"/>
    </source>
</evidence>
<evidence type="ECO:0000256" key="4">
    <source>
        <dbReference type="ARBA" id="ARBA00022963"/>
    </source>
</evidence>
<keyword evidence="6" id="KW-0325">Glycoprotein</keyword>
<evidence type="ECO:0000313" key="11">
    <source>
        <dbReference type="Proteomes" id="UP001258017"/>
    </source>
</evidence>
<organism evidence="10 11">
    <name type="scientific">Odynerus spinipes</name>
    <dbReference type="NCBI Taxonomy" id="1348599"/>
    <lineage>
        <taxon>Eukaryota</taxon>
        <taxon>Metazoa</taxon>
        <taxon>Ecdysozoa</taxon>
        <taxon>Arthropoda</taxon>
        <taxon>Hexapoda</taxon>
        <taxon>Insecta</taxon>
        <taxon>Pterygota</taxon>
        <taxon>Neoptera</taxon>
        <taxon>Endopterygota</taxon>
        <taxon>Hymenoptera</taxon>
        <taxon>Apocrita</taxon>
        <taxon>Aculeata</taxon>
        <taxon>Vespoidea</taxon>
        <taxon>Vespidae</taxon>
        <taxon>Eumeninae</taxon>
        <taxon>Odynerus</taxon>
    </lineage>
</organism>
<dbReference type="FunFam" id="3.40.50.1820:FF:000021">
    <property type="entry name" value="Lipase"/>
    <property type="match status" value="1"/>
</dbReference>
<keyword evidence="5" id="KW-0443">Lipid metabolism</keyword>
<dbReference type="SUPFAM" id="SSF53474">
    <property type="entry name" value="alpha/beta-Hydrolases"/>
    <property type="match status" value="1"/>
</dbReference>
<reference evidence="10" key="1">
    <citation type="submission" date="2021-08" db="EMBL/GenBank/DDBJ databases">
        <authorList>
            <person name="Misof B."/>
            <person name="Oliver O."/>
            <person name="Podsiadlowski L."/>
            <person name="Donath A."/>
            <person name="Peters R."/>
            <person name="Mayer C."/>
            <person name="Rust J."/>
            <person name="Gunkel S."/>
            <person name="Lesny P."/>
            <person name="Martin S."/>
            <person name="Oeyen J.P."/>
            <person name="Petersen M."/>
            <person name="Panagiotis P."/>
            <person name="Wilbrandt J."/>
            <person name="Tanja T."/>
        </authorList>
    </citation>
    <scope>NUCLEOTIDE SEQUENCE</scope>
    <source>
        <strain evidence="10">GBR_01_08_01A</strain>
        <tissue evidence="10">Thorax + abdomen</tissue>
    </source>
</reference>
<dbReference type="PANTHER" id="PTHR11005">
    <property type="entry name" value="LYSOSOMAL ACID LIPASE-RELATED"/>
    <property type="match status" value="1"/>
</dbReference>
<proteinExistence type="inferred from homology"/>
<dbReference type="Proteomes" id="UP001258017">
    <property type="component" value="Unassembled WGS sequence"/>
</dbReference>
<keyword evidence="2" id="KW-0732">Signal</keyword>
<sequence>MIFVYFFITHTFVSEVKSVDNFPLNLEIIDNILPQRTYNLNTDLSTPDIIRREGYPSEAHVISTEDGYLLTLHRIPGKAGSQSVLLQHGLLGSSSDWVITGSKKALAFILADNGYDVWLGNYRGNVYSRAHQNLSLSDSRFWDFSWHEMGMYDIPAMILYITNLKQTKLAYAGHSMGTTGFYVMSAMRPDVASRVKVMFSFAPVAYMTYLKSPIIRLFAPIARELQLTAHYLGEDQFLPENTLVRSIAKRACNLNQFQRKECANILFLICGYDTTELDEDLVPVIFGHTPAGTSTKTLVHYAQGITSSRFQHFDYGVQENLKIYNSPQPPLYDTTKITVPIALYYGDNDWLANVTDVLRLAKELRNVVDMYRIPYPKFNHLDFLWAKHAPELIYNRMLQTLKII</sequence>
<dbReference type="InterPro" id="IPR029058">
    <property type="entry name" value="AB_hydrolase_fold"/>
</dbReference>
<evidence type="ECO:0000256" key="2">
    <source>
        <dbReference type="ARBA" id="ARBA00022729"/>
    </source>
</evidence>
<feature type="active site" description="Nucleophile" evidence="8">
    <location>
        <position position="175"/>
    </location>
</feature>
<feature type="domain" description="Partial AB-hydrolase lipase" evidence="9">
    <location>
        <begin position="47"/>
        <end position="100"/>
    </location>
</feature>